<protein>
    <submittedName>
        <fullName evidence="1">Uncharacterized protein</fullName>
    </submittedName>
</protein>
<name>A0ACB6RA36_9PLEO</name>
<keyword evidence="2" id="KW-1185">Reference proteome</keyword>
<feature type="non-terminal residue" evidence="1">
    <location>
        <position position="1"/>
    </location>
</feature>
<comment type="caution">
    <text evidence="1">The sequence shown here is derived from an EMBL/GenBank/DDBJ whole genome shotgun (WGS) entry which is preliminary data.</text>
</comment>
<dbReference type="Proteomes" id="UP000799755">
    <property type="component" value="Unassembled WGS sequence"/>
</dbReference>
<reference evidence="1" key="1">
    <citation type="journal article" date="2020" name="Stud. Mycol.">
        <title>101 Dothideomycetes genomes: a test case for predicting lifestyles and emergence of pathogens.</title>
        <authorList>
            <person name="Haridas S."/>
            <person name="Albert R."/>
            <person name="Binder M."/>
            <person name="Bloem J."/>
            <person name="Labutti K."/>
            <person name="Salamov A."/>
            <person name="Andreopoulos B."/>
            <person name="Baker S."/>
            <person name="Barry K."/>
            <person name="Bills G."/>
            <person name="Bluhm B."/>
            <person name="Cannon C."/>
            <person name="Castanera R."/>
            <person name="Culley D."/>
            <person name="Daum C."/>
            <person name="Ezra D."/>
            <person name="Gonzalez J."/>
            <person name="Henrissat B."/>
            <person name="Kuo A."/>
            <person name="Liang C."/>
            <person name="Lipzen A."/>
            <person name="Lutzoni F."/>
            <person name="Magnuson J."/>
            <person name="Mondo S."/>
            <person name="Nolan M."/>
            <person name="Ohm R."/>
            <person name="Pangilinan J."/>
            <person name="Park H.-J."/>
            <person name="Ramirez L."/>
            <person name="Alfaro M."/>
            <person name="Sun H."/>
            <person name="Tritt A."/>
            <person name="Yoshinaga Y."/>
            <person name="Zwiers L.-H."/>
            <person name="Turgeon B."/>
            <person name="Goodwin S."/>
            <person name="Spatafora J."/>
            <person name="Crous P."/>
            <person name="Grigoriev I."/>
        </authorList>
    </citation>
    <scope>NUCLEOTIDE SEQUENCE</scope>
    <source>
        <strain evidence="1">ATCC 200398</strain>
    </source>
</reference>
<proteinExistence type="predicted"/>
<organism evidence="1 2">
    <name type="scientific">Lindgomyces ingoldianus</name>
    <dbReference type="NCBI Taxonomy" id="673940"/>
    <lineage>
        <taxon>Eukaryota</taxon>
        <taxon>Fungi</taxon>
        <taxon>Dikarya</taxon>
        <taxon>Ascomycota</taxon>
        <taxon>Pezizomycotina</taxon>
        <taxon>Dothideomycetes</taxon>
        <taxon>Pleosporomycetidae</taxon>
        <taxon>Pleosporales</taxon>
        <taxon>Lindgomycetaceae</taxon>
        <taxon>Lindgomyces</taxon>
    </lineage>
</organism>
<evidence type="ECO:0000313" key="1">
    <source>
        <dbReference type="EMBL" id="KAF2475600.1"/>
    </source>
</evidence>
<accession>A0ACB6RA36</accession>
<evidence type="ECO:0000313" key="2">
    <source>
        <dbReference type="Proteomes" id="UP000799755"/>
    </source>
</evidence>
<gene>
    <name evidence="1" type="ORF">BDR25DRAFT_213300</name>
</gene>
<dbReference type="EMBL" id="MU003496">
    <property type="protein sequence ID" value="KAF2475600.1"/>
    <property type="molecule type" value="Genomic_DNA"/>
</dbReference>
<sequence>GSHVAVDEAMVGFTGRTPEIVNIPSKPVPIGYKMWVLADQGYVFVVDWRAVSNEVIIGWHERIRGVPFQAPPPNPLWGRFWVPLYP</sequence>